<sequence>MKNYYILFCIVCFGFSQFSFAQNDSKPKAEALTVIDSLYKEDQFYLSMTYNVLANLPSGVEQTGFSLGLHAGFIKDMPINKQRNVAIGIGLGYSYNSFNQNLGIIKGDDDVTNFVVLDDTYDFDYSKNNFYLHMVELPIEFRWRTSTATDYRFWRVYTGFKLGYVFYNISNFQGEVGDVRYTNIDGFNDLQYGLTLSVGYNTWNFYVYYALNSIFEDDVKTLLTQESVDMNAIKFGLIFYLL</sequence>
<gene>
    <name evidence="3" type="ORF">J2Z56_000309</name>
    <name evidence="4" type="ORF">J2Z57_000975</name>
</gene>
<name>A0A9X1C8F1_9FLAO</name>
<keyword evidence="6" id="KW-1185">Reference proteome</keyword>
<evidence type="ECO:0000313" key="6">
    <source>
        <dbReference type="Proteomes" id="UP001231587"/>
    </source>
</evidence>
<dbReference type="InterPro" id="IPR025665">
    <property type="entry name" value="Beta-barrel_OMP_2"/>
</dbReference>
<dbReference type="RefSeq" id="WP_057783634.1">
    <property type="nucleotide sequence ID" value="NZ_JAGGJQ010000001.1"/>
</dbReference>
<dbReference type="AlphaFoldDB" id="A0A9X1C8F1"/>
<dbReference type="OrthoDB" id="959017at2"/>
<evidence type="ECO:0000313" key="5">
    <source>
        <dbReference type="Proteomes" id="UP001138672"/>
    </source>
</evidence>
<evidence type="ECO:0000256" key="1">
    <source>
        <dbReference type="SAM" id="SignalP"/>
    </source>
</evidence>
<protein>
    <recommendedName>
        <fullName evidence="2">Outer membrane protein beta-barrel domain-containing protein</fullName>
    </recommendedName>
</protein>
<organism evidence="3 5">
    <name type="scientific">Formosa algae</name>
    <dbReference type="NCBI Taxonomy" id="225843"/>
    <lineage>
        <taxon>Bacteria</taxon>
        <taxon>Pseudomonadati</taxon>
        <taxon>Bacteroidota</taxon>
        <taxon>Flavobacteriia</taxon>
        <taxon>Flavobacteriales</taxon>
        <taxon>Flavobacteriaceae</taxon>
        <taxon>Formosa</taxon>
    </lineage>
</organism>
<evidence type="ECO:0000313" key="4">
    <source>
        <dbReference type="EMBL" id="MDQ0334548.1"/>
    </source>
</evidence>
<dbReference type="EMBL" id="JAUSUU010000002">
    <property type="protein sequence ID" value="MDQ0334548.1"/>
    <property type="molecule type" value="Genomic_DNA"/>
</dbReference>
<keyword evidence="1" id="KW-0732">Signal</keyword>
<dbReference type="Proteomes" id="UP001231587">
    <property type="component" value="Unassembled WGS sequence"/>
</dbReference>
<proteinExistence type="predicted"/>
<dbReference type="Proteomes" id="UP001138672">
    <property type="component" value="Unassembled WGS sequence"/>
</dbReference>
<comment type="caution">
    <text evidence="3">The sequence shown here is derived from an EMBL/GenBank/DDBJ whole genome shotgun (WGS) entry which is preliminary data.</text>
</comment>
<evidence type="ECO:0000313" key="3">
    <source>
        <dbReference type="EMBL" id="MBP1838413.1"/>
    </source>
</evidence>
<dbReference type="EMBL" id="JAGGJQ010000001">
    <property type="protein sequence ID" value="MBP1838413.1"/>
    <property type="molecule type" value="Genomic_DNA"/>
</dbReference>
<accession>A0A9X1C8F1</accession>
<feature type="chain" id="PRO_5040833465" description="Outer membrane protein beta-barrel domain-containing protein" evidence="1">
    <location>
        <begin position="22"/>
        <end position="242"/>
    </location>
</feature>
<feature type="domain" description="Outer membrane protein beta-barrel" evidence="2">
    <location>
        <begin position="20"/>
        <end position="216"/>
    </location>
</feature>
<feature type="signal peptide" evidence="1">
    <location>
        <begin position="1"/>
        <end position="21"/>
    </location>
</feature>
<evidence type="ECO:0000259" key="2">
    <source>
        <dbReference type="Pfam" id="PF13568"/>
    </source>
</evidence>
<dbReference type="Pfam" id="PF13568">
    <property type="entry name" value="OMP_b-brl_2"/>
    <property type="match status" value="1"/>
</dbReference>
<reference evidence="3" key="1">
    <citation type="submission" date="2021-03" db="EMBL/GenBank/DDBJ databases">
        <title>Genomic Encyclopedia of Type Strains, Phase IV (KMG-IV): sequencing the most valuable type-strain genomes for metagenomic binning, comparative biology and taxonomic classification.</title>
        <authorList>
            <person name="Goeker M."/>
        </authorList>
    </citation>
    <scope>NUCLEOTIDE SEQUENCE</scope>
    <source>
        <strain evidence="3">DSM 15523</strain>
        <strain evidence="4 6">DSM 16476</strain>
    </source>
</reference>